<dbReference type="HOGENOM" id="CLU_049918_2_0_1"/>
<evidence type="ECO:0000256" key="1">
    <source>
        <dbReference type="ARBA" id="ARBA00006547"/>
    </source>
</evidence>
<proteinExistence type="inferred from homology"/>
<dbReference type="PANTHER" id="PTHR11786:SF0">
    <property type="entry name" value="ARYLAMINE N-ACETYLTRANSFERASE 4-RELATED"/>
    <property type="match status" value="1"/>
</dbReference>
<dbReference type="EMBL" id="KB707027">
    <property type="protein sequence ID" value="EMR64679.1"/>
    <property type="molecule type" value="Genomic_DNA"/>
</dbReference>
<dbReference type="Proteomes" id="UP000012174">
    <property type="component" value="Unassembled WGS sequence"/>
</dbReference>
<dbReference type="InterPro" id="IPR038765">
    <property type="entry name" value="Papain-like_cys_pep_sf"/>
</dbReference>
<dbReference type="KEGG" id="ela:UCREL1_8359"/>
<accession>M7SEL7</accession>
<dbReference type="Gene3D" id="3.30.2140.20">
    <property type="match status" value="1"/>
</dbReference>
<gene>
    <name evidence="3" type="ORF">UCREL1_8359</name>
</gene>
<dbReference type="Pfam" id="PF00797">
    <property type="entry name" value="Acetyltransf_2"/>
    <property type="match status" value="1"/>
</dbReference>
<protein>
    <submittedName>
        <fullName evidence="3">Putative tpa: arylamine n-acetyltransferase 2 protein</fullName>
    </submittedName>
</protein>
<dbReference type="PANTHER" id="PTHR11786">
    <property type="entry name" value="N-HYDROXYARYLAMINE O-ACETYLTRANSFERASE"/>
    <property type="match status" value="1"/>
</dbReference>
<keyword evidence="3" id="KW-0808">Transferase</keyword>
<comment type="similarity">
    <text evidence="1">Belongs to the arylamine N-acetyltransferase family.</text>
</comment>
<reference evidence="4" key="1">
    <citation type="journal article" date="2013" name="Genome Announc.">
        <title>Draft genome sequence of the grapevine dieback fungus Eutypa lata UCR-EL1.</title>
        <authorList>
            <person name="Blanco-Ulate B."/>
            <person name="Rolshausen P.E."/>
            <person name="Cantu D."/>
        </authorList>
    </citation>
    <scope>NUCLEOTIDE SEQUENCE [LARGE SCALE GENOMIC DNA]</scope>
    <source>
        <strain evidence="4">UCR-EL1</strain>
    </source>
</reference>
<feature type="region of interest" description="Disordered" evidence="2">
    <location>
        <begin position="273"/>
        <end position="305"/>
    </location>
</feature>
<keyword evidence="4" id="KW-1185">Reference proteome</keyword>
<sequence>MAGRPRYTAAELDLYFIRTGLPPHQRLTSVSSLSPTSQLTHLTHLLKHHLVRVPFENLTQHYSWHGVVDVSPRHLFRKIVLGPQHGHGSARGGYCMEANSLFHTVLLSLGYDVYMAGARVYDPVNQRYGGFSHCVNIVTIQGVKYMVDVGYGANGPTRPMPLRAATAATKGGEEDEETEAATIEGTQRQQQVPPASVRLLHEPIPQQTNQDCRVWIYQHRVNAQADWVTMYCFVDFEFLLEDVRGMNLSPWRSPHSFFTRKILMTRFTTDREELPPAVGVGGDGGESISRSGRREGPGSPDDEAVAEGEIDGAIILFEDTLKWRRGGETKLEVKFKSDQERVDALEKYFGIVLDEEDRDAIRGTVGEISDAW</sequence>
<organism evidence="3 4">
    <name type="scientific">Eutypa lata (strain UCR-EL1)</name>
    <name type="common">Grapevine dieback disease fungus</name>
    <name type="synonym">Eutypa armeniacae</name>
    <dbReference type="NCBI Taxonomy" id="1287681"/>
    <lineage>
        <taxon>Eukaryota</taxon>
        <taxon>Fungi</taxon>
        <taxon>Dikarya</taxon>
        <taxon>Ascomycota</taxon>
        <taxon>Pezizomycotina</taxon>
        <taxon>Sordariomycetes</taxon>
        <taxon>Xylariomycetidae</taxon>
        <taxon>Xylariales</taxon>
        <taxon>Diatrypaceae</taxon>
        <taxon>Eutypa</taxon>
    </lineage>
</organism>
<dbReference type="OrthoDB" id="10260017at2759"/>
<evidence type="ECO:0000313" key="3">
    <source>
        <dbReference type="EMBL" id="EMR64679.1"/>
    </source>
</evidence>
<dbReference type="InterPro" id="IPR001447">
    <property type="entry name" value="Arylamine_N-AcTrfase"/>
</dbReference>
<evidence type="ECO:0000256" key="2">
    <source>
        <dbReference type="SAM" id="MobiDB-lite"/>
    </source>
</evidence>
<dbReference type="SUPFAM" id="SSF54001">
    <property type="entry name" value="Cysteine proteinases"/>
    <property type="match status" value="1"/>
</dbReference>
<dbReference type="eggNOG" id="ENOG502RD0D">
    <property type="taxonomic scope" value="Eukaryota"/>
</dbReference>
<dbReference type="GO" id="GO:0016407">
    <property type="term" value="F:acetyltransferase activity"/>
    <property type="evidence" value="ECO:0007669"/>
    <property type="project" value="InterPro"/>
</dbReference>
<evidence type="ECO:0000313" key="4">
    <source>
        <dbReference type="Proteomes" id="UP000012174"/>
    </source>
</evidence>
<name>M7SEL7_EUTLA</name>
<dbReference type="InterPro" id="IPR053710">
    <property type="entry name" value="Arylamine_NAT_domain_sf"/>
</dbReference>
<dbReference type="AlphaFoldDB" id="M7SEL7"/>
<dbReference type="OMA" id="AYCFYEI"/>